<evidence type="ECO:0000313" key="3">
    <source>
        <dbReference type="Proteomes" id="UP000254510"/>
    </source>
</evidence>
<dbReference type="EMBL" id="UHFM01000006">
    <property type="protein sequence ID" value="SUN60074.1"/>
    <property type="molecule type" value="Genomic_DNA"/>
</dbReference>
<evidence type="ECO:0000313" key="2">
    <source>
        <dbReference type="EMBL" id="SUN60074.1"/>
    </source>
</evidence>
<sequence length="52" mass="6198">MGMNEQLIQQFEQSYYSYSNDVRAMLLELSEEDLINKLARDSKMSQMKMIVF</sequence>
<dbReference type="EMBL" id="UHFM01000002">
    <property type="protein sequence ID" value="SUN56672.1"/>
    <property type="molecule type" value="Genomic_DNA"/>
</dbReference>
<accession>A0A380K778</accession>
<name>A0A380K778_9STRE</name>
<gene>
    <name evidence="1" type="ORF">NCTC13767_00040</name>
    <name evidence="2" type="ORF">NCTC13767_01737</name>
</gene>
<dbReference type="AlphaFoldDB" id="A0A380K778"/>
<evidence type="ECO:0000313" key="1">
    <source>
        <dbReference type="EMBL" id="SUN56672.1"/>
    </source>
</evidence>
<protein>
    <submittedName>
        <fullName evidence="2">Uncharacterized protein</fullName>
    </submittedName>
</protein>
<organism evidence="2 3">
    <name type="scientific">Streptococcus gallolyticus</name>
    <dbReference type="NCBI Taxonomy" id="315405"/>
    <lineage>
        <taxon>Bacteria</taxon>
        <taxon>Bacillati</taxon>
        <taxon>Bacillota</taxon>
        <taxon>Bacilli</taxon>
        <taxon>Lactobacillales</taxon>
        <taxon>Streptococcaceae</taxon>
        <taxon>Streptococcus</taxon>
    </lineage>
</organism>
<proteinExistence type="predicted"/>
<dbReference type="Proteomes" id="UP000254510">
    <property type="component" value="Unassembled WGS sequence"/>
</dbReference>
<reference evidence="2 3" key="1">
    <citation type="submission" date="2018-06" db="EMBL/GenBank/DDBJ databases">
        <authorList>
            <consortium name="Pathogen Informatics"/>
            <person name="Doyle S."/>
        </authorList>
    </citation>
    <scope>NUCLEOTIDE SEQUENCE [LARGE SCALE GENOMIC DNA]</scope>
    <source>
        <strain evidence="2 3">NCTC13767</strain>
    </source>
</reference>